<accession>A0A645JI10</accession>
<dbReference type="InterPro" id="IPR027417">
    <property type="entry name" value="P-loop_NTPase"/>
</dbReference>
<dbReference type="InterPro" id="IPR017871">
    <property type="entry name" value="ABC_transporter-like_CS"/>
</dbReference>
<protein>
    <submittedName>
        <fullName evidence="2">Cell division ATP-binding protein FtsE</fullName>
    </submittedName>
</protein>
<keyword evidence="2" id="KW-0131">Cell cycle</keyword>
<dbReference type="InterPro" id="IPR003439">
    <property type="entry name" value="ABC_transporter-like_ATP-bd"/>
</dbReference>
<gene>
    <name evidence="2" type="primary">ftsE_40</name>
    <name evidence="2" type="ORF">SDC9_210741</name>
</gene>
<dbReference type="Pfam" id="PF00005">
    <property type="entry name" value="ABC_tran"/>
    <property type="match status" value="1"/>
</dbReference>
<comment type="caution">
    <text evidence="2">The sequence shown here is derived from an EMBL/GenBank/DDBJ whole genome shotgun (WGS) entry which is preliminary data.</text>
</comment>
<dbReference type="PANTHER" id="PTHR24220:SF470">
    <property type="entry name" value="CELL DIVISION ATP-BINDING PROTEIN FTSE"/>
    <property type="match status" value="1"/>
</dbReference>
<dbReference type="GO" id="GO:0022857">
    <property type="term" value="F:transmembrane transporter activity"/>
    <property type="evidence" value="ECO:0007669"/>
    <property type="project" value="TreeGrafter"/>
</dbReference>
<dbReference type="GO" id="GO:0016887">
    <property type="term" value="F:ATP hydrolysis activity"/>
    <property type="evidence" value="ECO:0007669"/>
    <property type="project" value="InterPro"/>
</dbReference>
<keyword evidence="2" id="KW-0067">ATP-binding</keyword>
<dbReference type="SUPFAM" id="SSF52540">
    <property type="entry name" value="P-loop containing nucleoside triphosphate hydrolases"/>
    <property type="match status" value="1"/>
</dbReference>
<dbReference type="PROSITE" id="PS00211">
    <property type="entry name" value="ABC_TRANSPORTER_1"/>
    <property type="match status" value="1"/>
</dbReference>
<keyword evidence="2" id="KW-0132">Cell division</keyword>
<reference evidence="2" key="1">
    <citation type="submission" date="2019-08" db="EMBL/GenBank/DDBJ databases">
        <authorList>
            <person name="Kucharzyk K."/>
            <person name="Murdoch R.W."/>
            <person name="Higgins S."/>
            <person name="Loffler F."/>
        </authorList>
    </citation>
    <scope>NUCLEOTIDE SEQUENCE</scope>
</reference>
<dbReference type="PROSITE" id="PS50893">
    <property type="entry name" value="ABC_TRANSPORTER_2"/>
    <property type="match status" value="1"/>
</dbReference>
<dbReference type="InterPro" id="IPR015854">
    <property type="entry name" value="ABC_transpr_LolD-like"/>
</dbReference>
<dbReference type="GO" id="GO:0005524">
    <property type="term" value="F:ATP binding"/>
    <property type="evidence" value="ECO:0007669"/>
    <property type="project" value="UniProtKB-KW"/>
</dbReference>
<dbReference type="GO" id="GO:0051301">
    <property type="term" value="P:cell division"/>
    <property type="evidence" value="ECO:0007669"/>
    <property type="project" value="UniProtKB-KW"/>
</dbReference>
<feature type="domain" description="ABC transporter" evidence="1">
    <location>
        <begin position="1"/>
        <end position="158"/>
    </location>
</feature>
<dbReference type="PANTHER" id="PTHR24220">
    <property type="entry name" value="IMPORT ATP-BINDING PROTEIN"/>
    <property type="match status" value="1"/>
</dbReference>
<dbReference type="EMBL" id="VSSQ01141755">
    <property type="protein sequence ID" value="MPN62987.1"/>
    <property type="molecule type" value="Genomic_DNA"/>
</dbReference>
<evidence type="ECO:0000259" key="1">
    <source>
        <dbReference type="PROSITE" id="PS50893"/>
    </source>
</evidence>
<organism evidence="2">
    <name type="scientific">bioreactor metagenome</name>
    <dbReference type="NCBI Taxonomy" id="1076179"/>
    <lineage>
        <taxon>unclassified sequences</taxon>
        <taxon>metagenomes</taxon>
        <taxon>ecological metagenomes</taxon>
    </lineage>
</organism>
<proteinExistence type="predicted"/>
<keyword evidence="2" id="KW-0547">Nucleotide-binding</keyword>
<sequence>MKQREIPYYRRNIGFVFQDFRLLMTRTVYENVAFAAESVEMTRTQIRQRVPMVLEMMGLDQKRNAFPHQLSGGQQQRLGIARAMVNNPTMIIADEPTGNLDPETSSEIMQIFQAINRRGTTVMIATHDKAMVDKLRQRVIQLRGGFVVRDQKNGGYAE</sequence>
<dbReference type="Gene3D" id="3.40.50.300">
    <property type="entry name" value="P-loop containing nucleotide triphosphate hydrolases"/>
    <property type="match status" value="1"/>
</dbReference>
<dbReference type="GO" id="GO:0005886">
    <property type="term" value="C:plasma membrane"/>
    <property type="evidence" value="ECO:0007669"/>
    <property type="project" value="TreeGrafter"/>
</dbReference>
<evidence type="ECO:0000313" key="2">
    <source>
        <dbReference type="EMBL" id="MPN62987.1"/>
    </source>
</evidence>
<name>A0A645JI10_9ZZZZ</name>
<dbReference type="AlphaFoldDB" id="A0A645JI10"/>